<accession>A0A117ILG9</accession>
<gene>
    <name evidence="1" type="ORF">RMCT_0615</name>
</gene>
<reference evidence="2" key="2">
    <citation type="submission" date="2016-02" db="EMBL/GenBank/DDBJ databases">
        <title>Draft genome sequence of five rapidly growing Mycobacterium species.</title>
        <authorList>
            <person name="Katahira K."/>
            <person name="Gotou Y."/>
            <person name="Iida K."/>
            <person name="Ogura Y."/>
            <person name="Hayashi T."/>
        </authorList>
    </citation>
    <scope>NUCLEOTIDE SEQUENCE [LARGE SCALE GENOMIC DNA]</scope>
    <source>
        <strain evidence="2">JCM6362</strain>
    </source>
</reference>
<proteinExistence type="predicted"/>
<evidence type="ECO:0000313" key="1">
    <source>
        <dbReference type="EMBL" id="GAT13644.1"/>
    </source>
</evidence>
<evidence type="ECO:0000313" key="2">
    <source>
        <dbReference type="Proteomes" id="UP000069654"/>
    </source>
</evidence>
<dbReference type="Proteomes" id="UP000069654">
    <property type="component" value="Unassembled WGS sequence"/>
</dbReference>
<comment type="caution">
    <text evidence="1">The sequence shown here is derived from an EMBL/GenBank/DDBJ whole genome shotgun (WGS) entry which is preliminary data.</text>
</comment>
<protein>
    <submittedName>
        <fullName evidence="1">GL13223</fullName>
    </submittedName>
</protein>
<name>A0A117ILG9_MYCTH</name>
<dbReference type="AlphaFoldDB" id="A0A117ILG9"/>
<dbReference type="EMBL" id="BCTB01000003">
    <property type="protein sequence ID" value="GAT13644.1"/>
    <property type="molecule type" value="Genomic_DNA"/>
</dbReference>
<sequence>MYPRSSLAGAAAAIGDPANSSAMQVVAATDSRWRNVTGTPDVTHVLPPWKQADPVLPANQVIDGRIVSALIPKRVCSVSYLPGSAGPCG</sequence>
<dbReference type="STRING" id="1797.RMCT_0615"/>
<organism evidence="1 2">
    <name type="scientific">Mycolicibacterium thermoresistibile</name>
    <name type="common">Mycobacterium thermoresistibile</name>
    <dbReference type="NCBI Taxonomy" id="1797"/>
    <lineage>
        <taxon>Bacteria</taxon>
        <taxon>Bacillati</taxon>
        <taxon>Actinomycetota</taxon>
        <taxon>Actinomycetes</taxon>
        <taxon>Mycobacteriales</taxon>
        <taxon>Mycobacteriaceae</taxon>
        <taxon>Mycolicibacterium</taxon>
    </lineage>
</organism>
<reference evidence="1 2" key="1">
    <citation type="journal article" date="2016" name="Genome Announc.">
        <title>Draft Genome Sequences of Five Rapidly Growing Mycobacterium Species, M. thermoresistibile, M. fortuitum subsp. acetamidolyticum, M. canariasense, M. brisbanense, and M. novocastrense.</title>
        <authorList>
            <person name="Katahira K."/>
            <person name="Ogura Y."/>
            <person name="Gotoh Y."/>
            <person name="Hayashi T."/>
        </authorList>
    </citation>
    <scope>NUCLEOTIDE SEQUENCE [LARGE SCALE GENOMIC DNA]</scope>
    <source>
        <strain evidence="1 2">JCM6362</strain>
    </source>
</reference>